<evidence type="ECO:0000313" key="2">
    <source>
        <dbReference type="Proteomes" id="UP000256690"/>
    </source>
</evidence>
<evidence type="ECO:0008006" key="3">
    <source>
        <dbReference type="Google" id="ProtNLM"/>
    </source>
</evidence>
<dbReference type="Gene3D" id="3.20.20.70">
    <property type="entry name" value="Aldolase class I"/>
    <property type="match status" value="1"/>
</dbReference>
<reference evidence="1 2" key="1">
    <citation type="journal article" date="2018" name="IMA Fungus">
        <title>IMA Genome-F 9: Draft genome sequence of Annulohypoxylon stygium, Aspergillus mulundensis, Berkeleyomyces basicola (syn. Thielaviopsis basicola), Ceratocystis smalleyi, two Cercospora beticola strains, Coleophoma cylindrospora, Fusarium fracticaudum, Phialophora cf. hyalina, and Morchella septimelata.</title>
        <authorList>
            <person name="Wingfield B.D."/>
            <person name="Bills G.F."/>
            <person name="Dong Y."/>
            <person name="Huang W."/>
            <person name="Nel W.J."/>
            <person name="Swalarsk-Parry B.S."/>
            <person name="Vaghefi N."/>
            <person name="Wilken P.M."/>
            <person name="An Z."/>
            <person name="de Beer Z.W."/>
            <person name="De Vos L."/>
            <person name="Chen L."/>
            <person name="Duong T.A."/>
            <person name="Gao Y."/>
            <person name="Hammerbacher A."/>
            <person name="Kikkert J.R."/>
            <person name="Li Y."/>
            <person name="Li H."/>
            <person name="Li K."/>
            <person name="Li Q."/>
            <person name="Liu X."/>
            <person name="Ma X."/>
            <person name="Naidoo K."/>
            <person name="Pethybridge S.J."/>
            <person name="Sun J."/>
            <person name="Steenkamp E.T."/>
            <person name="van der Nest M.A."/>
            <person name="van Wyk S."/>
            <person name="Wingfield M.J."/>
            <person name="Xiong C."/>
            <person name="Yue Q."/>
            <person name="Zhang X."/>
        </authorList>
    </citation>
    <scope>NUCLEOTIDE SEQUENCE [LARGE SCALE GENOMIC DNA]</scope>
    <source>
        <strain evidence="1 2">DSM 5745</strain>
    </source>
</reference>
<accession>A0A3D8T4W9</accession>
<name>A0A3D8T4W9_9EURO</name>
<keyword evidence="2" id="KW-1185">Reference proteome</keyword>
<protein>
    <recommendedName>
        <fullName evidence="3">NADH:flavin oxidoreductase/NADH oxidase N-terminal domain-containing protein</fullName>
    </recommendedName>
</protein>
<gene>
    <name evidence="1" type="ORF">DSM5745_00813</name>
</gene>
<dbReference type="RefSeq" id="XP_026608674.1">
    <property type="nucleotide sequence ID" value="XM_026742829.1"/>
</dbReference>
<dbReference type="EMBL" id="PVWQ01000001">
    <property type="protein sequence ID" value="RDW93491.1"/>
    <property type="molecule type" value="Genomic_DNA"/>
</dbReference>
<dbReference type="SUPFAM" id="SSF51395">
    <property type="entry name" value="FMN-linked oxidoreductases"/>
    <property type="match status" value="1"/>
</dbReference>
<dbReference type="GeneID" id="38111183"/>
<proteinExistence type="predicted"/>
<comment type="caution">
    <text evidence="1">The sequence shown here is derived from an EMBL/GenBank/DDBJ whole genome shotgun (WGS) entry which is preliminary data.</text>
</comment>
<dbReference type="InterPro" id="IPR013785">
    <property type="entry name" value="Aldolase_TIM"/>
</dbReference>
<sequence>MLVAAVGMINNGGLAEQILNDDDLDVILVGRAFQRDTGLAWHFAKDLDVEIAMAICISCPLNTINRLSPECISNGTRSQTLTTQPSPPKALKPPVNNIDHLIVSVNATQTVAALQEGGWGLHGGQ</sequence>
<dbReference type="AlphaFoldDB" id="A0A3D8T4W9"/>
<evidence type="ECO:0000313" key="1">
    <source>
        <dbReference type="EMBL" id="RDW93491.1"/>
    </source>
</evidence>
<organism evidence="1 2">
    <name type="scientific">Aspergillus mulundensis</name>
    <dbReference type="NCBI Taxonomy" id="1810919"/>
    <lineage>
        <taxon>Eukaryota</taxon>
        <taxon>Fungi</taxon>
        <taxon>Dikarya</taxon>
        <taxon>Ascomycota</taxon>
        <taxon>Pezizomycotina</taxon>
        <taxon>Eurotiomycetes</taxon>
        <taxon>Eurotiomycetidae</taxon>
        <taxon>Eurotiales</taxon>
        <taxon>Aspergillaceae</taxon>
        <taxon>Aspergillus</taxon>
        <taxon>Aspergillus subgen. Nidulantes</taxon>
    </lineage>
</organism>
<dbReference type="STRING" id="1810919.A0A3D8T4W9"/>
<dbReference type="OrthoDB" id="4357782at2759"/>
<dbReference type="Proteomes" id="UP000256690">
    <property type="component" value="Unassembled WGS sequence"/>
</dbReference>